<evidence type="ECO:0000313" key="2">
    <source>
        <dbReference type="EMBL" id="VFQ79383.1"/>
    </source>
</evidence>
<dbReference type="EMBL" id="OOIL02001936">
    <property type="protein sequence ID" value="VFQ79383.1"/>
    <property type="molecule type" value="Genomic_DNA"/>
</dbReference>
<sequence>METFFSGRRPDKLGTRTAGEDRREDHRRGTRRGPQERTAERTAGERLATTVRGCSLLPGQGSPEWTTTSGMARRWIPPEVKLEGSPIWEEAHRPWWRVLPAALSLARCSPERSALFFRIQCLRASSLLDLGGQENAANYKVRAEYIFLSLPFV</sequence>
<feature type="region of interest" description="Disordered" evidence="1">
    <location>
        <begin position="1"/>
        <end position="45"/>
    </location>
</feature>
<organism evidence="2 3">
    <name type="scientific">Cuscuta campestris</name>
    <dbReference type="NCBI Taxonomy" id="132261"/>
    <lineage>
        <taxon>Eukaryota</taxon>
        <taxon>Viridiplantae</taxon>
        <taxon>Streptophyta</taxon>
        <taxon>Embryophyta</taxon>
        <taxon>Tracheophyta</taxon>
        <taxon>Spermatophyta</taxon>
        <taxon>Magnoliopsida</taxon>
        <taxon>eudicotyledons</taxon>
        <taxon>Gunneridae</taxon>
        <taxon>Pentapetalae</taxon>
        <taxon>asterids</taxon>
        <taxon>lamiids</taxon>
        <taxon>Solanales</taxon>
        <taxon>Convolvulaceae</taxon>
        <taxon>Cuscuteae</taxon>
        <taxon>Cuscuta</taxon>
        <taxon>Cuscuta subgen. Grammica</taxon>
        <taxon>Cuscuta sect. Cleistogrammica</taxon>
    </lineage>
</organism>
<accession>A0A484LS98</accession>
<dbReference type="Proteomes" id="UP000595140">
    <property type="component" value="Unassembled WGS sequence"/>
</dbReference>
<reference evidence="2 3" key="1">
    <citation type="submission" date="2018-04" db="EMBL/GenBank/DDBJ databases">
        <authorList>
            <person name="Vogel A."/>
        </authorList>
    </citation>
    <scope>NUCLEOTIDE SEQUENCE [LARGE SCALE GENOMIC DNA]</scope>
</reference>
<protein>
    <submittedName>
        <fullName evidence="2">Uncharacterized protein</fullName>
    </submittedName>
</protein>
<evidence type="ECO:0000256" key="1">
    <source>
        <dbReference type="SAM" id="MobiDB-lite"/>
    </source>
</evidence>
<name>A0A484LS98_9ASTE</name>
<gene>
    <name evidence="2" type="ORF">CCAM_LOCUS21159</name>
</gene>
<evidence type="ECO:0000313" key="3">
    <source>
        <dbReference type="Proteomes" id="UP000595140"/>
    </source>
</evidence>
<dbReference type="AlphaFoldDB" id="A0A484LS98"/>
<proteinExistence type="predicted"/>
<keyword evidence="3" id="KW-1185">Reference proteome</keyword>
<feature type="compositionally biased region" description="Basic and acidic residues" evidence="1">
    <location>
        <begin position="8"/>
        <end position="44"/>
    </location>
</feature>